<protein>
    <submittedName>
        <fullName evidence="1">Uncharacterized protein</fullName>
    </submittedName>
</protein>
<gene>
    <name evidence="1" type="ORF">ST47_g9262</name>
</gene>
<evidence type="ECO:0000313" key="2">
    <source>
        <dbReference type="Proteomes" id="UP000076837"/>
    </source>
</evidence>
<name>A0A162XGR1_DIDRA</name>
<keyword evidence="2" id="KW-1185">Reference proteome</keyword>
<dbReference type="EMBL" id="JYNV01000290">
    <property type="protein sequence ID" value="KZM19537.1"/>
    <property type="molecule type" value="Genomic_DNA"/>
</dbReference>
<evidence type="ECO:0000313" key="1">
    <source>
        <dbReference type="EMBL" id="KZM19537.1"/>
    </source>
</evidence>
<sequence length="156" mass="17516">MHAVINPFVRGTVIILAASIPDISGRQLAREQVVRLHAVLERASAEIDLQAQGRRIQHPGGFAAWRQIFTMLIWRIKVHLALCSTEQFRKDSALAPARQCCDCSMGLCDRSCSNNQTSEKRAADMWEIADAAIPAHSMHRSMASMEVRRSSFRESR</sequence>
<dbReference type="AlphaFoldDB" id="A0A162XGR1"/>
<proteinExistence type="predicted"/>
<dbReference type="Proteomes" id="UP000076837">
    <property type="component" value="Unassembled WGS sequence"/>
</dbReference>
<reference evidence="1 2" key="1">
    <citation type="journal article" date="2016" name="Sci. Rep.">
        <title>Draft genome sequencing and secretome analysis of fungal phytopathogen Ascochyta rabiei provides insight into the necrotrophic effector repertoire.</title>
        <authorList>
            <person name="Verma S."/>
            <person name="Gazara R.K."/>
            <person name="Nizam S."/>
            <person name="Parween S."/>
            <person name="Chattopadhyay D."/>
            <person name="Verma P.K."/>
        </authorList>
    </citation>
    <scope>NUCLEOTIDE SEQUENCE [LARGE SCALE GENOMIC DNA]</scope>
    <source>
        <strain evidence="1 2">ArDII</strain>
    </source>
</reference>
<organism evidence="1 2">
    <name type="scientific">Didymella rabiei</name>
    <name type="common">Chickpea ascochyta blight fungus</name>
    <name type="synonym">Mycosphaerella rabiei</name>
    <dbReference type="NCBI Taxonomy" id="5454"/>
    <lineage>
        <taxon>Eukaryota</taxon>
        <taxon>Fungi</taxon>
        <taxon>Dikarya</taxon>
        <taxon>Ascomycota</taxon>
        <taxon>Pezizomycotina</taxon>
        <taxon>Dothideomycetes</taxon>
        <taxon>Pleosporomycetidae</taxon>
        <taxon>Pleosporales</taxon>
        <taxon>Pleosporineae</taxon>
        <taxon>Didymellaceae</taxon>
        <taxon>Ascochyta</taxon>
    </lineage>
</organism>
<comment type="caution">
    <text evidence="1">The sequence shown here is derived from an EMBL/GenBank/DDBJ whole genome shotgun (WGS) entry which is preliminary data.</text>
</comment>
<accession>A0A162XGR1</accession>